<dbReference type="EMBL" id="JAYKBW010000011">
    <property type="protein sequence ID" value="MEB3075636.1"/>
    <property type="molecule type" value="Genomic_DNA"/>
</dbReference>
<dbReference type="InterPro" id="IPR012337">
    <property type="entry name" value="RNaseH-like_sf"/>
</dbReference>
<comment type="caution">
    <text evidence="2">The sequence shown here is derived from an EMBL/GenBank/DDBJ whole genome shotgun (WGS) entry which is preliminary data.</text>
</comment>
<name>A0ABU5ZDN7_9FLAO</name>
<dbReference type="Proteomes" id="UP001311730">
    <property type="component" value="Unassembled WGS sequence"/>
</dbReference>
<keyword evidence="3" id="KW-1185">Reference proteome</keyword>
<dbReference type="NCBIfam" id="NF033591">
    <property type="entry name" value="transpos_IS4_2"/>
    <property type="match status" value="1"/>
</dbReference>
<reference evidence="2 3" key="1">
    <citation type="submission" date="2023-12" db="EMBL/GenBank/DDBJ databases">
        <title>Genomic sequences of Capnocytophaga and Parvimonas strains.</title>
        <authorList>
            <person name="Watt R.M."/>
            <person name="Wang M."/>
            <person name="Yang T."/>
            <person name="Tong W.M."/>
        </authorList>
    </citation>
    <scope>NUCLEOTIDE SEQUENCE [LARGE SCALE GENOMIC DNA]</scope>
    <source>
        <strain evidence="2 3">CCUG 13096</strain>
    </source>
</reference>
<protein>
    <submittedName>
        <fullName evidence="2">IS4 family transposase</fullName>
    </submittedName>
</protein>
<proteinExistence type="predicted"/>
<feature type="domain" description="Transposase IS4-like" evidence="1">
    <location>
        <begin position="101"/>
        <end position="271"/>
    </location>
</feature>
<accession>A0ABU5ZDN7</accession>
<gene>
    <name evidence="2" type="ORF">VJJ08_10055</name>
</gene>
<dbReference type="InterPro" id="IPR047658">
    <property type="entry name" value="IS4-like_transpos"/>
</dbReference>
<dbReference type="Gene3D" id="3.90.350.10">
    <property type="entry name" value="Transposase Inhibitor Protein From Tn5, Chain A, domain 1"/>
    <property type="match status" value="1"/>
</dbReference>
<dbReference type="InterPro" id="IPR002559">
    <property type="entry name" value="Transposase_11"/>
</dbReference>
<organism evidence="2 3">
    <name type="scientific">Capnocytophaga gingivalis</name>
    <dbReference type="NCBI Taxonomy" id="1017"/>
    <lineage>
        <taxon>Bacteria</taxon>
        <taxon>Pseudomonadati</taxon>
        <taxon>Bacteroidota</taxon>
        <taxon>Flavobacteriia</taxon>
        <taxon>Flavobacteriales</taxon>
        <taxon>Flavobacteriaceae</taxon>
        <taxon>Capnocytophaga</taxon>
    </lineage>
</organism>
<dbReference type="SUPFAM" id="SSF53098">
    <property type="entry name" value="Ribonuclease H-like"/>
    <property type="match status" value="1"/>
</dbReference>
<sequence>MLALCKTRKVTYTTLAIAFDNKTCKDSNVKRIRNFMKAANFTMELVSKLIFNLLPKKENLTLIMDRTNWKFGEVNINILMIGISYKNVAIPLLFKMLDKQGNSHTEERIALMEKFISWFGVNCIDCLLADREFVGDKWIGFLNEHRIRYFICIRENFLIFCPKKNKKLYAWNFFNNLKPYQGYHYDRIMQYKGEYCYLSGVKTIENNGKIGYCILISFNKSDEGLEKYKERWQIETLFKGLKSSGFNVEDTHLRDLERIERLMLLVMTAFVWCYKIGDYIDTQFKAIRIKPDGKRVISVLRYGLDYLSEYLFRGVNKFEINYLQFLSCT</sequence>
<dbReference type="Pfam" id="PF01609">
    <property type="entry name" value="DDE_Tnp_1"/>
    <property type="match status" value="1"/>
</dbReference>
<evidence type="ECO:0000313" key="2">
    <source>
        <dbReference type="EMBL" id="MEB3075636.1"/>
    </source>
</evidence>
<evidence type="ECO:0000313" key="3">
    <source>
        <dbReference type="Proteomes" id="UP001311730"/>
    </source>
</evidence>
<evidence type="ECO:0000259" key="1">
    <source>
        <dbReference type="Pfam" id="PF01609"/>
    </source>
</evidence>